<organism evidence="1 2">
    <name type="scientific">Alloscardovia venturai</name>
    <dbReference type="NCBI Taxonomy" id="1769421"/>
    <lineage>
        <taxon>Bacteria</taxon>
        <taxon>Bacillati</taxon>
        <taxon>Actinomycetota</taxon>
        <taxon>Actinomycetes</taxon>
        <taxon>Bifidobacteriales</taxon>
        <taxon>Bifidobacteriaceae</taxon>
        <taxon>Alloscardovia</taxon>
    </lineage>
</organism>
<evidence type="ECO:0000313" key="2">
    <source>
        <dbReference type="Proteomes" id="UP001597036"/>
    </source>
</evidence>
<accession>A0ABW2Y3S5</accession>
<reference evidence="2" key="1">
    <citation type="journal article" date="2019" name="Int. J. Syst. Evol. Microbiol.">
        <title>The Global Catalogue of Microorganisms (GCM) 10K type strain sequencing project: providing services to taxonomists for standard genome sequencing and annotation.</title>
        <authorList>
            <consortium name="The Broad Institute Genomics Platform"/>
            <consortium name="The Broad Institute Genome Sequencing Center for Infectious Disease"/>
            <person name="Wu L."/>
            <person name="Ma J."/>
        </authorList>
    </citation>
    <scope>NUCLEOTIDE SEQUENCE [LARGE SCALE GENOMIC DNA]</scope>
    <source>
        <strain evidence="2">CCM 8604</strain>
    </source>
</reference>
<proteinExistence type="predicted"/>
<dbReference type="RefSeq" id="WP_377938570.1">
    <property type="nucleotide sequence ID" value="NZ_JBHTHQ010000021.1"/>
</dbReference>
<dbReference type="Proteomes" id="UP001597036">
    <property type="component" value="Unassembled WGS sequence"/>
</dbReference>
<keyword evidence="2" id="KW-1185">Reference proteome</keyword>
<gene>
    <name evidence="1" type="ORF">ACFQY8_03745</name>
</gene>
<name>A0ABW2Y3S5_9BIFI</name>
<comment type="caution">
    <text evidence="1">The sequence shown here is derived from an EMBL/GenBank/DDBJ whole genome shotgun (WGS) entry which is preliminary data.</text>
</comment>
<dbReference type="EMBL" id="JBHTHQ010000021">
    <property type="protein sequence ID" value="MFD0704859.1"/>
    <property type="molecule type" value="Genomic_DNA"/>
</dbReference>
<protein>
    <submittedName>
        <fullName evidence="1">DUF5719 family protein</fullName>
    </submittedName>
</protein>
<dbReference type="InterPro" id="IPR043777">
    <property type="entry name" value="DUF5719"/>
</dbReference>
<dbReference type="Pfam" id="PF18986">
    <property type="entry name" value="DUF5719"/>
    <property type="match status" value="1"/>
</dbReference>
<sequence length="511" mass="53011">MPTTRALSVLRVTGATLSALALLGAGLYMSSGATDGWMKGIIPSPSSKSTTTMQNVAQQTSSLFCPAGMTLADDAKFGDSDYQATAGDLKSASRVAGIGALYQAEFDDVNQTNTKSLILDGATMNAQSLVTDTSDASTARTLTTRTLKADRLTGGTGSVVSWATTGDVRGVSAAQCTTYRTRQAFLIPATNTGWSQRLVVANSSDKPTSITLHAWGTKSGEELNLATNAKATVDAHSTMTVDLSAALNSAESTYVQVIASGAPVATIIQAIHMNGLTPLGSEDIMPLNAAATNQVVPGVSGVSSAQLNLFASTDTQVRLTYITDKGKGSSRTVHLTAHRVYTVTLDDISEGTKSILLDSTSAVQASAFTQVDGQDGQTDFAISGASQAYNAYAVTLPDDTQSTIDITNTSPATRKAKIVAYGSDGKSKGEKEITISAHSVASFNVDDFGDGVVFATISQSKEDKSSLVVGQNISVKSLADAHIAARATLTCPSMELNTIQFAVTHAKTVLN</sequence>
<evidence type="ECO:0000313" key="1">
    <source>
        <dbReference type="EMBL" id="MFD0704859.1"/>
    </source>
</evidence>